<dbReference type="SMART" id="SM01101">
    <property type="entry name" value="CRISPR_assoc"/>
    <property type="match status" value="1"/>
</dbReference>
<dbReference type="EMBL" id="PKHA01000004">
    <property type="protein sequence ID" value="PKY98817.1"/>
    <property type="molecule type" value="Genomic_DNA"/>
</dbReference>
<protein>
    <submittedName>
        <fullName evidence="1">Type I-E CRISPR-associated protein Cas6/Cse3/CasE</fullName>
    </submittedName>
</protein>
<dbReference type="CDD" id="cd09727">
    <property type="entry name" value="Cas6_I-E"/>
    <property type="match status" value="1"/>
</dbReference>
<dbReference type="NCBIfam" id="TIGR01907">
    <property type="entry name" value="casE_Cse3"/>
    <property type="match status" value="1"/>
</dbReference>
<dbReference type="Proteomes" id="UP000234778">
    <property type="component" value="Unassembled WGS sequence"/>
</dbReference>
<accession>A0A2I1KT91</accession>
<dbReference type="Gene3D" id="3.30.70.1210">
    <property type="entry name" value="Crispr-associated protein, domain 2"/>
    <property type="match status" value="1"/>
</dbReference>
<evidence type="ECO:0000313" key="2">
    <source>
        <dbReference type="Proteomes" id="UP000234778"/>
    </source>
</evidence>
<dbReference type="InterPro" id="IPR010179">
    <property type="entry name" value="CRISPR-assoc_prot_Cse3"/>
</dbReference>
<dbReference type="RefSeq" id="WP_081944995.1">
    <property type="nucleotide sequence ID" value="NZ_CP136961.1"/>
</dbReference>
<dbReference type="GeneID" id="81708352"/>
<name>A0A2I1KT91_9ACTO</name>
<sequence length="226" mass="24853">MFLTKIELDPSRRQARRYLGSPQVMHAVVLKAAGATASSGPGRVLWRVDEASSTMSLYLLTPSRPDCSQFLDEAARIGAQARTLDYEPFLSKLTEHQVWAFRLAANPSRAISQGIGVRGKRQGHVTVEQQRQWLLSRAAAHGFRMLPVNGAAESVGSSLTVVRRARPVFGRSNPEQGRRDRVTINRTVFEGLLQVTDPDLLRTALISGIGRSKAYGCGLMTLAKVR</sequence>
<gene>
    <name evidence="1" type="primary">cas6e</name>
    <name evidence="1" type="ORF">CYJ26_05315</name>
</gene>
<proteinExistence type="predicted"/>
<evidence type="ECO:0000313" key="1">
    <source>
        <dbReference type="EMBL" id="PKY98817.1"/>
    </source>
</evidence>
<dbReference type="SUPFAM" id="SSF117987">
    <property type="entry name" value="CRISPR-associated protein"/>
    <property type="match status" value="2"/>
</dbReference>
<dbReference type="Pfam" id="PF08798">
    <property type="entry name" value="CRISPR_assoc"/>
    <property type="match status" value="1"/>
</dbReference>
<comment type="caution">
    <text evidence="1">The sequence shown here is derived from an EMBL/GenBank/DDBJ whole genome shotgun (WGS) entry which is preliminary data.</text>
</comment>
<dbReference type="AlphaFoldDB" id="A0A2I1KT91"/>
<organism evidence="1 2">
    <name type="scientific">Actinomyces urogenitalis</name>
    <dbReference type="NCBI Taxonomy" id="103621"/>
    <lineage>
        <taxon>Bacteria</taxon>
        <taxon>Bacillati</taxon>
        <taxon>Actinomycetota</taxon>
        <taxon>Actinomycetes</taxon>
        <taxon>Actinomycetales</taxon>
        <taxon>Actinomycetaceae</taxon>
        <taxon>Actinomyces</taxon>
    </lineage>
</organism>
<dbReference type="Gene3D" id="3.30.70.1200">
    <property type="entry name" value="Crispr-associated protein, domain 1"/>
    <property type="match status" value="1"/>
</dbReference>
<reference evidence="1 2" key="1">
    <citation type="submission" date="2017-12" db="EMBL/GenBank/DDBJ databases">
        <title>Phylogenetic diversity of female urinary microbiome.</title>
        <authorList>
            <person name="Thomas-White K."/>
            <person name="Wolfe A.J."/>
        </authorList>
    </citation>
    <scope>NUCLEOTIDE SEQUENCE [LARGE SCALE GENOMIC DNA]</scope>
    <source>
        <strain evidence="1 2">UMB0319</strain>
    </source>
</reference>